<evidence type="ECO:0000313" key="3">
    <source>
        <dbReference type="EMBL" id="CAK9153586.1"/>
    </source>
</evidence>
<name>A0ABC8S8P0_9AQUA</name>
<keyword evidence="4" id="KW-1185">Reference proteome</keyword>
<feature type="region of interest" description="Disordered" evidence="1">
    <location>
        <begin position="28"/>
        <end position="50"/>
    </location>
</feature>
<proteinExistence type="predicted"/>
<dbReference type="Proteomes" id="UP001642360">
    <property type="component" value="Unassembled WGS sequence"/>
</dbReference>
<protein>
    <submittedName>
        <fullName evidence="3">Uncharacterized protein</fullName>
    </submittedName>
</protein>
<dbReference type="EMBL" id="CAUOFW020002416">
    <property type="protein sequence ID" value="CAK9153586.1"/>
    <property type="molecule type" value="Genomic_DNA"/>
</dbReference>
<dbReference type="EMBL" id="CAUOFW020000893">
    <property type="protein sequence ID" value="CAK9138484.1"/>
    <property type="molecule type" value="Genomic_DNA"/>
</dbReference>
<dbReference type="AlphaFoldDB" id="A0ABC8S8P0"/>
<organism evidence="3 4">
    <name type="scientific">Ilex paraguariensis</name>
    <name type="common">yerba mate</name>
    <dbReference type="NCBI Taxonomy" id="185542"/>
    <lineage>
        <taxon>Eukaryota</taxon>
        <taxon>Viridiplantae</taxon>
        <taxon>Streptophyta</taxon>
        <taxon>Embryophyta</taxon>
        <taxon>Tracheophyta</taxon>
        <taxon>Spermatophyta</taxon>
        <taxon>Magnoliopsida</taxon>
        <taxon>eudicotyledons</taxon>
        <taxon>Gunneridae</taxon>
        <taxon>Pentapetalae</taxon>
        <taxon>asterids</taxon>
        <taxon>campanulids</taxon>
        <taxon>Aquifoliales</taxon>
        <taxon>Aquifoliaceae</taxon>
        <taxon>Ilex</taxon>
    </lineage>
</organism>
<feature type="region of interest" description="Disordered" evidence="1">
    <location>
        <begin position="70"/>
        <end position="99"/>
    </location>
</feature>
<reference evidence="3 4" key="1">
    <citation type="submission" date="2024-02" db="EMBL/GenBank/DDBJ databases">
        <authorList>
            <person name="Vignale AGUSTIN F."/>
            <person name="Sosa J E."/>
            <person name="Modenutti C."/>
        </authorList>
    </citation>
    <scope>NUCLEOTIDE SEQUENCE [LARGE SCALE GENOMIC DNA]</scope>
</reference>
<sequence>MADKVVNAETSALKSKAKSEMIENVEVMNQQDEAEEDEAKPGLGSKTKPWGVIPAKKKLVKQMVAERIGQSIASPFNKNKNKQKINPGTDGSTAGSTNM</sequence>
<evidence type="ECO:0000313" key="2">
    <source>
        <dbReference type="EMBL" id="CAK9138484.1"/>
    </source>
</evidence>
<comment type="caution">
    <text evidence="3">The sequence shown here is derived from an EMBL/GenBank/DDBJ whole genome shotgun (WGS) entry which is preliminary data.</text>
</comment>
<feature type="compositionally biased region" description="Polar residues" evidence="1">
    <location>
        <begin position="71"/>
        <end position="99"/>
    </location>
</feature>
<accession>A0ABC8S8P0</accession>
<evidence type="ECO:0000256" key="1">
    <source>
        <dbReference type="SAM" id="MobiDB-lite"/>
    </source>
</evidence>
<gene>
    <name evidence="3" type="ORF">ILEXP_LOCUS21866</name>
    <name evidence="2" type="ORF">ILEXP_LOCUS5832</name>
</gene>
<evidence type="ECO:0000313" key="4">
    <source>
        <dbReference type="Proteomes" id="UP001642360"/>
    </source>
</evidence>